<dbReference type="SUPFAM" id="SSF82657">
    <property type="entry name" value="BolA-like"/>
    <property type="match status" value="1"/>
</dbReference>
<dbReference type="FunFam" id="3.30.300.90:FF:000001">
    <property type="entry name" value="Transcriptional regulator BolA"/>
    <property type="match status" value="1"/>
</dbReference>
<dbReference type="AlphaFoldDB" id="A0A1Y0D6R3"/>
<dbReference type="RefSeq" id="WP_087037563.1">
    <property type="nucleotide sequence ID" value="NZ_CP021377.1"/>
</dbReference>
<sequence>MSIQAQIEQKVQAALAPEHLEVINESYMHRVLPGSETHFKVIVVSAQFSDKRLLARHRMLNQLLADELNEGVHALALHTLTPAEWQAREAVPQSPPCRGQGGVSN</sequence>
<dbReference type="KEGG" id="opf:CBP31_11930"/>
<dbReference type="PIRSF" id="PIRSF003113">
    <property type="entry name" value="BolA"/>
    <property type="match status" value="1"/>
</dbReference>
<proteinExistence type="inferred from homology"/>
<organism evidence="4 5">
    <name type="scientific">Oceanisphaera profunda</name>
    <dbReference type="NCBI Taxonomy" id="1416627"/>
    <lineage>
        <taxon>Bacteria</taxon>
        <taxon>Pseudomonadati</taxon>
        <taxon>Pseudomonadota</taxon>
        <taxon>Gammaproteobacteria</taxon>
        <taxon>Aeromonadales</taxon>
        <taxon>Aeromonadaceae</taxon>
        <taxon>Oceanisphaera</taxon>
    </lineage>
</organism>
<comment type="similarity">
    <text evidence="1 3">Belongs to the BolA/IbaG family.</text>
</comment>
<keyword evidence="5" id="KW-1185">Reference proteome</keyword>
<dbReference type="EMBL" id="CP021377">
    <property type="protein sequence ID" value="ART83238.1"/>
    <property type="molecule type" value="Genomic_DNA"/>
</dbReference>
<dbReference type="GO" id="GO:1990229">
    <property type="term" value="C:iron-sulfur cluster assembly complex"/>
    <property type="evidence" value="ECO:0007669"/>
    <property type="project" value="UniProtKB-ARBA"/>
</dbReference>
<evidence type="ECO:0000313" key="4">
    <source>
        <dbReference type="EMBL" id="ART83238.1"/>
    </source>
</evidence>
<gene>
    <name evidence="4" type="ORF">CBP31_11930</name>
</gene>
<evidence type="ECO:0000256" key="3">
    <source>
        <dbReference type="RuleBase" id="RU003860"/>
    </source>
</evidence>
<dbReference type="OrthoDB" id="9801469at2"/>
<dbReference type="Pfam" id="PF01722">
    <property type="entry name" value="BolA"/>
    <property type="match status" value="1"/>
</dbReference>
<dbReference type="PANTHER" id="PTHR46229">
    <property type="entry name" value="BOLA TRANSCRIPTION REGULATOR"/>
    <property type="match status" value="1"/>
</dbReference>
<accession>A0A1Y0D6R3</accession>
<dbReference type="InterPro" id="IPR002634">
    <property type="entry name" value="BolA"/>
</dbReference>
<dbReference type="InterPro" id="IPR036065">
    <property type="entry name" value="BolA-like_sf"/>
</dbReference>
<dbReference type="Gene3D" id="3.30.300.90">
    <property type="entry name" value="BolA-like"/>
    <property type="match status" value="1"/>
</dbReference>
<dbReference type="GO" id="GO:0006351">
    <property type="term" value="P:DNA-templated transcription"/>
    <property type="evidence" value="ECO:0007669"/>
    <property type="project" value="TreeGrafter"/>
</dbReference>
<dbReference type="Proteomes" id="UP000243937">
    <property type="component" value="Chromosome"/>
</dbReference>
<name>A0A1Y0D6R3_9GAMM</name>
<evidence type="ECO:0000256" key="1">
    <source>
        <dbReference type="ARBA" id="ARBA00005578"/>
    </source>
</evidence>
<dbReference type="GO" id="GO:0005829">
    <property type="term" value="C:cytosol"/>
    <property type="evidence" value="ECO:0007669"/>
    <property type="project" value="TreeGrafter"/>
</dbReference>
<reference evidence="4 5" key="1">
    <citation type="journal article" date="2014" name="Int. J. Syst. Evol. Microbiol.">
        <title>Oceanisphaera profunda sp. nov., a marine bacterium isolated from deep-sea sediment, and emended description of the genus Oceanisphaera.</title>
        <authorList>
            <person name="Xu Z."/>
            <person name="Zhang X.Y."/>
            <person name="Su H.N."/>
            <person name="Yu Z.C."/>
            <person name="Liu C."/>
            <person name="Li H."/>
            <person name="Chen X.L."/>
            <person name="Song X.Y."/>
            <person name="Xie B.B."/>
            <person name="Qin Q.L."/>
            <person name="Zhou B.C."/>
            <person name="Shi M."/>
            <person name="Huang Y."/>
            <person name="Zhang Y.Z."/>
        </authorList>
    </citation>
    <scope>NUCLEOTIDE SEQUENCE [LARGE SCALE GENOMIC DNA]</scope>
    <source>
        <strain evidence="4 5">SM1222</strain>
    </source>
</reference>
<dbReference type="PANTHER" id="PTHR46229:SF2">
    <property type="entry name" value="BOLA-LIKE PROTEIN 1"/>
    <property type="match status" value="1"/>
</dbReference>
<dbReference type="InterPro" id="IPR050961">
    <property type="entry name" value="BolA/IbaG_stress_morph_reg"/>
</dbReference>
<evidence type="ECO:0000313" key="5">
    <source>
        <dbReference type="Proteomes" id="UP000243937"/>
    </source>
</evidence>
<protein>
    <recommendedName>
        <fullName evidence="2">DNA-binding transcriptional regulator BolA</fullName>
    </recommendedName>
</protein>
<evidence type="ECO:0000256" key="2">
    <source>
        <dbReference type="ARBA" id="ARBA00074073"/>
    </source>
</evidence>